<dbReference type="SUPFAM" id="SSF55874">
    <property type="entry name" value="ATPase domain of HSP90 chaperone/DNA topoisomerase II/histidine kinase"/>
    <property type="match status" value="1"/>
</dbReference>
<dbReference type="Pfam" id="PF00512">
    <property type="entry name" value="HisKA"/>
    <property type="match status" value="1"/>
</dbReference>
<dbReference type="SMART" id="SM00065">
    <property type="entry name" value="GAF"/>
    <property type="match status" value="1"/>
</dbReference>
<evidence type="ECO:0000256" key="4">
    <source>
        <dbReference type="ARBA" id="ARBA00022679"/>
    </source>
</evidence>
<feature type="domain" description="Histidine kinase" evidence="7">
    <location>
        <begin position="1011"/>
        <end position="1223"/>
    </location>
</feature>
<accession>A0A2T0WKT3</accession>
<dbReference type="EC" id="2.7.13.3" evidence="2"/>
<evidence type="ECO:0000313" key="10">
    <source>
        <dbReference type="EMBL" id="PRY87124.1"/>
    </source>
</evidence>
<dbReference type="AlphaFoldDB" id="A0A2T0WKT3"/>
<dbReference type="InterPro" id="IPR000700">
    <property type="entry name" value="PAS-assoc_C"/>
</dbReference>
<dbReference type="CDD" id="cd00082">
    <property type="entry name" value="HisKA"/>
    <property type="match status" value="1"/>
</dbReference>
<dbReference type="Pfam" id="PF02518">
    <property type="entry name" value="HATPase_c"/>
    <property type="match status" value="1"/>
</dbReference>
<keyword evidence="11" id="KW-1185">Reference proteome</keyword>
<dbReference type="Pfam" id="PF13188">
    <property type="entry name" value="PAS_8"/>
    <property type="match status" value="1"/>
</dbReference>
<dbReference type="Gene3D" id="3.30.450.20">
    <property type="entry name" value="PAS domain"/>
    <property type="match status" value="6"/>
</dbReference>
<dbReference type="PROSITE" id="PS50112">
    <property type="entry name" value="PAS"/>
    <property type="match status" value="2"/>
</dbReference>
<dbReference type="NCBIfam" id="TIGR00229">
    <property type="entry name" value="sensory_box"/>
    <property type="match status" value="3"/>
</dbReference>
<dbReference type="InterPro" id="IPR052162">
    <property type="entry name" value="Sensor_kinase/Photoreceptor"/>
</dbReference>
<dbReference type="InterPro" id="IPR003018">
    <property type="entry name" value="GAF"/>
</dbReference>
<dbReference type="RefSeq" id="WP_106134142.1">
    <property type="nucleotide sequence ID" value="NZ_PVTR01000007.1"/>
</dbReference>
<dbReference type="SMART" id="SM00086">
    <property type="entry name" value="PAC"/>
    <property type="match status" value="5"/>
</dbReference>
<dbReference type="InterPro" id="IPR035965">
    <property type="entry name" value="PAS-like_dom_sf"/>
</dbReference>
<keyword evidence="4" id="KW-0808">Transferase</keyword>
<evidence type="ECO:0000259" key="8">
    <source>
        <dbReference type="PROSITE" id="PS50112"/>
    </source>
</evidence>
<dbReference type="SMART" id="SM00388">
    <property type="entry name" value="HisKA"/>
    <property type="match status" value="1"/>
</dbReference>
<dbReference type="SMART" id="SM00091">
    <property type="entry name" value="PAS"/>
    <property type="match status" value="4"/>
</dbReference>
<evidence type="ECO:0000259" key="7">
    <source>
        <dbReference type="PROSITE" id="PS50109"/>
    </source>
</evidence>
<organism evidence="10 11">
    <name type="scientific">Mongoliibacter ruber</name>
    <dbReference type="NCBI Taxonomy" id="1750599"/>
    <lineage>
        <taxon>Bacteria</taxon>
        <taxon>Pseudomonadati</taxon>
        <taxon>Bacteroidota</taxon>
        <taxon>Cytophagia</taxon>
        <taxon>Cytophagales</taxon>
        <taxon>Cyclobacteriaceae</taxon>
        <taxon>Mongoliibacter</taxon>
    </lineage>
</organism>
<evidence type="ECO:0000256" key="1">
    <source>
        <dbReference type="ARBA" id="ARBA00000085"/>
    </source>
</evidence>
<dbReference type="InterPro" id="IPR003594">
    <property type="entry name" value="HATPase_dom"/>
</dbReference>
<dbReference type="PANTHER" id="PTHR43304">
    <property type="entry name" value="PHYTOCHROME-LIKE PROTEIN CPH1"/>
    <property type="match status" value="1"/>
</dbReference>
<dbReference type="PANTHER" id="PTHR43304:SF1">
    <property type="entry name" value="PAC DOMAIN-CONTAINING PROTEIN"/>
    <property type="match status" value="1"/>
</dbReference>
<reference evidence="10 11" key="1">
    <citation type="submission" date="2018-03" db="EMBL/GenBank/DDBJ databases">
        <title>Genomic Encyclopedia of Archaeal and Bacterial Type Strains, Phase II (KMG-II): from individual species to whole genera.</title>
        <authorList>
            <person name="Goeker M."/>
        </authorList>
    </citation>
    <scope>NUCLEOTIDE SEQUENCE [LARGE SCALE GENOMIC DNA]</scope>
    <source>
        <strain evidence="10 11">DSM 27929</strain>
    </source>
</reference>
<dbReference type="InterPro" id="IPR003661">
    <property type="entry name" value="HisK_dim/P_dom"/>
</dbReference>
<dbReference type="Pfam" id="PF08447">
    <property type="entry name" value="PAS_3"/>
    <property type="match status" value="3"/>
</dbReference>
<dbReference type="SUPFAM" id="SSF55781">
    <property type="entry name" value="GAF domain-like"/>
    <property type="match status" value="1"/>
</dbReference>
<dbReference type="InterPro" id="IPR000014">
    <property type="entry name" value="PAS"/>
</dbReference>
<dbReference type="InterPro" id="IPR029016">
    <property type="entry name" value="GAF-like_dom_sf"/>
</dbReference>
<evidence type="ECO:0000256" key="5">
    <source>
        <dbReference type="ARBA" id="ARBA00022777"/>
    </source>
</evidence>
<dbReference type="FunFam" id="3.30.565.10:FF:000006">
    <property type="entry name" value="Sensor histidine kinase WalK"/>
    <property type="match status" value="1"/>
</dbReference>
<dbReference type="SUPFAM" id="SSF55785">
    <property type="entry name" value="PYP-like sensor domain (PAS domain)"/>
    <property type="match status" value="6"/>
</dbReference>
<dbReference type="InterPro" id="IPR036890">
    <property type="entry name" value="HATPase_C_sf"/>
</dbReference>
<dbReference type="Gene3D" id="3.30.450.40">
    <property type="match status" value="1"/>
</dbReference>
<feature type="domain" description="PAS" evidence="8">
    <location>
        <begin position="552"/>
        <end position="624"/>
    </location>
</feature>
<dbReference type="InterPro" id="IPR013655">
    <property type="entry name" value="PAS_fold_3"/>
</dbReference>
<feature type="coiled-coil region" evidence="6">
    <location>
        <begin position="961"/>
        <end position="1004"/>
    </location>
</feature>
<dbReference type="SUPFAM" id="SSF47384">
    <property type="entry name" value="Homodimeric domain of signal transducing histidine kinase"/>
    <property type="match status" value="1"/>
</dbReference>
<evidence type="ECO:0000256" key="6">
    <source>
        <dbReference type="SAM" id="Coils"/>
    </source>
</evidence>
<dbReference type="Pfam" id="PF08448">
    <property type="entry name" value="PAS_4"/>
    <property type="match status" value="1"/>
</dbReference>
<dbReference type="SMART" id="SM00387">
    <property type="entry name" value="HATPase_c"/>
    <property type="match status" value="1"/>
</dbReference>
<dbReference type="InterPro" id="IPR005467">
    <property type="entry name" value="His_kinase_dom"/>
</dbReference>
<keyword evidence="5" id="KW-0418">Kinase</keyword>
<dbReference type="EMBL" id="PVTR01000007">
    <property type="protein sequence ID" value="PRY87124.1"/>
    <property type="molecule type" value="Genomic_DNA"/>
</dbReference>
<sequence length="1223" mass="142085">MLSEDSKYRAIFEVTPIPIWEEDFSDVKTYLEEIKLLGKPEITVLNRLKENPEIIDECSKRIKIVDFNEACLKLHAASDKEELLANFHKLFLPETNEALVQEILCVTQGRSSLEIESKMKSLDGTEKHIFLRWKVVPGYEDSFEEVLVTTEDITASKRNFQKQIEIENKLTEAQKIAKVGYFEFIPETSELFWSKEVYRIWEVDQESFVLDPVSLQKTIHLDDKAYFDKIFSKAIIGKIQADFKYRIITGDDNTKWVHERASLQFDPISKKDKYTGTIQDITEEEILKQGMKELLKRYHLVSKATSEIIYDWDVSKNSIFWGDGMRSQFGYSFSSSNAGMGDFGGFLHPDDMARVEKSLIAYFNSKDEYWEDEYRFLKADGTYANVTDKGFGIRNEEGEIVRMVGSLQNITDLKVANEKLRSRNNFIQTTVENLPIGIAVNDINTGKVTLMNRKFAEIYGWPREELLDIPSFFEKVYPNPTYRQEIREMIEADISSKNPDRMNWNGINVFTKEGKTKIISAKNIPLFEQGLMISTVIDETERFRAKKDLEKSNERFLYATKAVSDAIWDWDMESETIFWGDGYKTLFGYPLETNYVTQDTWEHAIHPEDREEIIKSLQSAKDNLNEDKWEAEYRFRKYCGQYAHVKEKTIILRDPNGKPTRMVGALQDISEQKKSEERIAQERNLLRTLIDNIPDYIYVKDPSFRHIINNKANVRLMGRETEAETLGKTTHELYPNELAEGFHKDDETVMKDLIPVINKEEPIIDYLGQKKILSTSKLPLLDYEGKVLGLVGISRDITENKKFESSLIYKTRLLETIATVVNLLLFNQDWEKVLKECLELVGKAVNADRVYFFKNFTEKETGKLYTKQILEWNDPNVSSELENPNYQRIALDNFPSFLAKMHEKEPFIAHTKESEGNLFQILEEQQIKSIIQLPIYYNNEFYGYIGFDECKQERFWTDEEISFLKTLISNLEVAIERKENLDSLKSLNIELQKSNQELGMSNKELEQFAYVASHDLQEPLRMITSFLTLIDKKYGPELGDKGRQYIHFAVDGSLRMKNIILDLLEYSRVGRIHIPSEQVDINLLLEEINSLLQANIEENNAEIKWVSLPTIRAQKGYIRQVFQNIISNALKYRKEDTDPVIAIKAYDEGNHWHFEISDNGLGIPEEYHKKIFVIFQRLHGKEKYSGTGIGLAICKKIIENIGGKIWVDSVIDIGSTFHFTLPK</sequence>
<dbReference type="Gene3D" id="2.10.70.100">
    <property type="match status" value="1"/>
</dbReference>
<dbReference type="PROSITE" id="PS50109">
    <property type="entry name" value="HIS_KIN"/>
    <property type="match status" value="1"/>
</dbReference>
<dbReference type="InterPro" id="IPR004358">
    <property type="entry name" value="Sig_transdc_His_kin-like_C"/>
</dbReference>
<name>A0A2T0WKT3_9BACT</name>
<feature type="domain" description="PAC" evidence="9">
    <location>
        <begin position="629"/>
        <end position="681"/>
    </location>
</feature>
<keyword evidence="3" id="KW-0597">Phosphoprotein</keyword>
<dbReference type="PRINTS" id="PR00344">
    <property type="entry name" value="BCTRLSENSOR"/>
</dbReference>
<dbReference type="GO" id="GO:0000155">
    <property type="term" value="F:phosphorelay sensor kinase activity"/>
    <property type="evidence" value="ECO:0007669"/>
    <property type="project" value="InterPro"/>
</dbReference>
<dbReference type="Gene3D" id="3.30.565.10">
    <property type="entry name" value="Histidine kinase-like ATPase, C-terminal domain"/>
    <property type="match status" value="1"/>
</dbReference>
<dbReference type="OrthoDB" id="905895at2"/>
<keyword evidence="6" id="KW-0175">Coiled coil</keyword>
<evidence type="ECO:0000256" key="3">
    <source>
        <dbReference type="ARBA" id="ARBA00022553"/>
    </source>
</evidence>
<dbReference type="PROSITE" id="PS50113">
    <property type="entry name" value="PAC"/>
    <property type="match status" value="4"/>
</dbReference>
<evidence type="ECO:0000313" key="11">
    <source>
        <dbReference type="Proteomes" id="UP000238157"/>
    </source>
</evidence>
<evidence type="ECO:0000256" key="2">
    <source>
        <dbReference type="ARBA" id="ARBA00012438"/>
    </source>
</evidence>
<dbReference type="Pfam" id="PF01590">
    <property type="entry name" value="GAF"/>
    <property type="match status" value="1"/>
</dbReference>
<dbReference type="Proteomes" id="UP000238157">
    <property type="component" value="Unassembled WGS sequence"/>
</dbReference>
<proteinExistence type="predicted"/>
<dbReference type="InterPro" id="IPR013656">
    <property type="entry name" value="PAS_4"/>
</dbReference>
<comment type="caution">
    <text evidence="10">The sequence shown here is derived from an EMBL/GenBank/DDBJ whole genome shotgun (WGS) entry which is preliminary data.</text>
</comment>
<dbReference type="InterPro" id="IPR036097">
    <property type="entry name" value="HisK_dim/P_sf"/>
</dbReference>
<feature type="domain" description="PAC" evidence="9">
    <location>
        <begin position="757"/>
        <end position="809"/>
    </location>
</feature>
<comment type="catalytic activity">
    <reaction evidence="1">
        <text>ATP + protein L-histidine = ADP + protein N-phospho-L-histidine.</text>
        <dbReference type="EC" id="2.7.13.3"/>
    </reaction>
</comment>
<feature type="domain" description="PAC" evidence="9">
    <location>
        <begin position="370"/>
        <end position="422"/>
    </location>
</feature>
<feature type="domain" description="PAC" evidence="9">
    <location>
        <begin position="241"/>
        <end position="293"/>
    </location>
</feature>
<dbReference type="CDD" id="cd00130">
    <property type="entry name" value="PAS"/>
    <property type="match status" value="3"/>
</dbReference>
<feature type="domain" description="PAS" evidence="8">
    <location>
        <begin position="423"/>
        <end position="479"/>
    </location>
</feature>
<dbReference type="InterPro" id="IPR001610">
    <property type="entry name" value="PAC"/>
</dbReference>
<evidence type="ECO:0000259" key="9">
    <source>
        <dbReference type="PROSITE" id="PS50113"/>
    </source>
</evidence>
<protein>
    <recommendedName>
        <fullName evidence="2">histidine kinase</fullName>
        <ecNumber evidence="2">2.7.13.3</ecNumber>
    </recommendedName>
</protein>
<dbReference type="Gene3D" id="1.10.287.130">
    <property type="match status" value="1"/>
</dbReference>
<gene>
    <name evidence="10" type="ORF">CLW00_107193</name>
</gene>